<accession>A8NPA9</accession>
<reference evidence="1 2" key="1">
    <citation type="journal article" date="2010" name="Proc. Natl. Acad. Sci. U.S.A.">
        <title>Insights into evolution of multicellular fungi from the assembled chromosomes of the mushroom Coprinopsis cinerea (Coprinus cinereus).</title>
        <authorList>
            <person name="Stajich J.E."/>
            <person name="Wilke S.K."/>
            <person name="Ahren D."/>
            <person name="Au C.H."/>
            <person name="Birren B.W."/>
            <person name="Borodovsky M."/>
            <person name="Burns C."/>
            <person name="Canback B."/>
            <person name="Casselton L.A."/>
            <person name="Cheng C.K."/>
            <person name="Deng J."/>
            <person name="Dietrich F.S."/>
            <person name="Fargo D.C."/>
            <person name="Farman M.L."/>
            <person name="Gathman A.C."/>
            <person name="Goldberg J."/>
            <person name="Guigo R."/>
            <person name="Hoegger P.J."/>
            <person name="Hooker J.B."/>
            <person name="Huggins A."/>
            <person name="James T.Y."/>
            <person name="Kamada T."/>
            <person name="Kilaru S."/>
            <person name="Kodira C."/>
            <person name="Kues U."/>
            <person name="Kupfer D."/>
            <person name="Kwan H.S."/>
            <person name="Lomsadze A."/>
            <person name="Li W."/>
            <person name="Lilly W.W."/>
            <person name="Ma L.J."/>
            <person name="Mackey A.J."/>
            <person name="Manning G."/>
            <person name="Martin F."/>
            <person name="Muraguchi H."/>
            <person name="Natvig D.O."/>
            <person name="Palmerini H."/>
            <person name="Ramesh M.A."/>
            <person name="Rehmeyer C.J."/>
            <person name="Roe B.A."/>
            <person name="Shenoy N."/>
            <person name="Stanke M."/>
            <person name="Ter-Hovhannisyan V."/>
            <person name="Tunlid A."/>
            <person name="Velagapudi R."/>
            <person name="Vision T.J."/>
            <person name="Zeng Q."/>
            <person name="Zolan M.E."/>
            <person name="Pukkila P.J."/>
        </authorList>
    </citation>
    <scope>NUCLEOTIDE SEQUENCE [LARGE SCALE GENOMIC DNA]</scope>
    <source>
        <strain evidence="2">Okayama-7 / 130 / ATCC MYA-4618 / FGSC 9003</strain>
    </source>
</reference>
<comment type="caution">
    <text evidence="1">The sequence shown here is derived from an EMBL/GenBank/DDBJ whole genome shotgun (WGS) entry which is preliminary data.</text>
</comment>
<dbReference type="VEuPathDB" id="FungiDB:CC1G_10225"/>
<dbReference type="AlphaFoldDB" id="A8NPA9"/>
<dbReference type="GeneID" id="6011826"/>
<dbReference type="HOGENOM" id="CLU_039070_8_0_1"/>
<keyword evidence="2" id="KW-1185">Reference proteome</keyword>
<evidence type="ECO:0000313" key="2">
    <source>
        <dbReference type="Proteomes" id="UP000001861"/>
    </source>
</evidence>
<dbReference type="Proteomes" id="UP000001861">
    <property type="component" value="Unassembled WGS sequence"/>
</dbReference>
<dbReference type="InParanoid" id="A8NPA9"/>
<dbReference type="KEGG" id="cci:CC1G_10225"/>
<organism evidence="1 2">
    <name type="scientific">Coprinopsis cinerea (strain Okayama-7 / 130 / ATCC MYA-4618 / FGSC 9003)</name>
    <name type="common">Inky cap fungus</name>
    <name type="synonym">Hormographiella aspergillata</name>
    <dbReference type="NCBI Taxonomy" id="240176"/>
    <lineage>
        <taxon>Eukaryota</taxon>
        <taxon>Fungi</taxon>
        <taxon>Dikarya</taxon>
        <taxon>Basidiomycota</taxon>
        <taxon>Agaricomycotina</taxon>
        <taxon>Agaricomycetes</taxon>
        <taxon>Agaricomycetidae</taxon>
        <taxon>Agaricales</taxon>
        <taxon>Agaricineae</taxon>
        <taxon>Psathyrellaceae</taxon>
        <taxon>Coprinopsis</taxon>
    </lineage>
</organism>
<sequence length="384" mass="43733">MNHHQPFRLNYTLPKALSLSLLYGRYCQHVYHRLHDPRHQIPIFADIPIAIKSELHQLTSVIYQATRSEFTVHLEVRRIEPTFLPLSAYQTRNTRGPGLVRFPRGSDHHKIAVGPCFYVDSEGHPVAYHLPSAIQQHRLDLLNIYVEQSANRDKESLNPNSPFVRVDETCASPQATGYTHEKLGNGYTRLALAQLIDEQRGLFSPSPPLLESRYRGMRLLDNISETMAIIGAAMSIIHPPSFFAGFQILENLSKQPKAVLPQYIFNDALSLWTMPQSLLRIYTNYDSGVRREDVTPPLAFDTILSAGTSQENRFVCPNIGHEFYFHPGAGYDPHIVAIASFDEAVVRHATPEDTTVFNRKWSPADYMTLSRELRLHLDHLDRNS</sequence>
<evidence type="ECO:0000313" key="1">
    <source>
        <dbReference type="EMBL" id="EAU86503.2"/>
    </source>
</evidence>
<name>A8NPA9_COPC7</name>
<proteinExistence type="predicted"/>
<dbReference type="OrthoDB" id="2623708at2759"/>
<protein>
    <submittedName>
        <fullName evidence="1">Uncharacterized protein</fullName>
    </submittedName>
</protein>
<gene>
    <name evidence="1" type="ORF">CC1G_10225</name>
</gene>
<dbReference type="RefSeq" id="XP_001835298.2">
    <property type="nucleotide sequence ID" value="XM_001835246.2"/>
</dbReference>
<dbReference type="EMBL" id="AACS02000012">
    <property type="protein sequence ID" value="EAU86503.2"/>
    <property type="molecule type" value="Genomic_DNA"/>
</dbReference>